<dbReference type="SUPFAM" id="SSF53383">
    <property type="entry name" value="PLP-dependent transferases"/>
    <property type="match status" value="1"/>
</dbReference>
<evidence type="ECO:0000259" key="5">
    <source>
        <dbReference type="Pfam" id="PF00266"/>
    </source>
</evidence>
<dbReference type="GO" id="GO:0008483">
    <property type="term" value="F:transaminase activity"/>
    <property type="evidence" value="ECO:0007669"/>
    <property type="project" value="UniProtKB-KW"/>
</dbReference>
<name>A0A7Y7XYS5_9PSED</name>
<accession>A0A7Y7XYS5</accession>
<keyword evidence="6" id="KW-0808">Transferase</keyword>
<dbReference type="InterPro" id="IPR000192">
    <property type="entry name" value="Aminotrans_V_dom"/>
</dbReference>
<dbReference type="PROSITE" id="PS00595">
    <property type="entry name" value="AA_TRANSFER_CLASS_5"/>
    <property type="match status" value="1"/>
</dbReference>
<dbReference type="InterPro" id="IPR020578">
    <property type="entry name" value="Aminotrans_V_PyrdxlP_BS"/>
</dbReference>
<keyword evidence="2" id="KW-0663">Pyridoxal phosphate</keyword>
<evidence type="ECO:0000256" key="1">
    <source>
        <dbReference type="ARBA" id="ARBA00001933"/>
    </source>
</evidence>
<protein>
    <submittedName>
        <fullName evidence="6">Aminotransferase class V-fold PLP-dependent enzyme</fullName>
    </submittedName>
</protein>
<dbReference type="RefSeq" id="WP_017127677.1">
    <property type="nucleotide sequence ID" value="NZ_JACAQE010000005.1"/>
</dbReference>
<comment type="cofactor">
    <cofactor evidence="1 4">
        <name>pyridoxal 5'-phosphate</name>
        <dbReference type="ChEBI" id="CHEBI:597326"/>
    </cofactor>
</comment>
<organism evidence="6 7">
    <name type="scientific">Pseudomonas gingeri</name>
    <dbReference type="NCBI Taxonomy" id="117681"/>
    <lineage>
        <taxon>Bacteria</taxon>
        <taxon>Pseudomonadati</taxon>
        <taxon>Pseudomonadota</taxon>
        <taxon>Gammaproteobacteria</taxon>
        <taxon>Pseudomonadales</taxon>
        <taxon>Pseudomonadaceae</taxon>
        <taxon>Pseudomonas</taxon>
    </lineage>
</organism>
<dbReference type="Gene3D" id="3.40.640.10">
    <property type="entry name" value="Type I PLP-dependent aspartate aminotransferase-like (Major domain)"/>
    <property type="match status" value="1"/>
</dbReference>
<evidence type="ECO:0000256" key="4">
    <source>
        <dbReference type="RuleBase" id="RU004504"/>
    </source>
</evidence>
<sequence>MNNDTSTELSDAEITRLRAATPGCARVIHFNHAGASLPSQATLDAMTEQLQLEASLGPMEAGVHGARLEEQARQAAAQLLNADTDSIAFASSGSAAWSMAFAALGPWRAGERILVGRHEWAGNLACMTEAVKAGASLEVIPCDETGAVSVSSLEQLIDARVRLIALTWLPANGGLINPAAAIGEVARRHGIAYFIDAGQALGQLPCDVQALGCDVLKGAARKFLRGPRGTALMYVRRGFLEQLAPRQLDVLSAPWDGKAFTLRDDARRFETSERSLVLMAGLANALKEVNQLGIERIRRRIQASSDRLRHDLRAIPGLELHDLGLSGQQSGLIAFTLKGWDVVALKEKLAERAINLGANGTAYTPLDMQARDLPAIARIAVSHLTTREEIDLLLQALGQLASEGAQTSTSTSRP</sequence>
<comment type="similarity">
    <text evidence="3">Belongs to the class-V pyridoxal-phosphate-dependent aminotransferase family.</text>
</comment>
<dbReference type="EMBL" id="JACAQE010000005">
    <property type="protein sequence ID" value="NWC14823.1"/>
    <property type="molecule type" value="Genomic_DNA"/>
</dbReference>
<dbReference type="InterPro" id="IPR015422">
    <property type="entry name" value="PyrdxlP-dep_Trfase_small"/>
</dbReference>
<comment type="caution">
    <text evidence="6">The sequence shown here is derived from an EMBL/GenBank/DDBJ whole genome shotgun (WGS) entry which is preliminary data.</text>
</comment>
<reference evidence="6 7" key="1">
    <citation type="submission" date="2020-04" db="EMBL/GenBank/DDBJ databases">
        <title>Molecular characterization of pseudomonads from Agaricus bisporus reveal novel blotch 2 pathogens in Western Europe.</title>
        <authorList>
            <person name="Taparia T."/>
            <person name="Krijger M."/>
            <person name="Haynes E."/>
            <person name="Elpinstone J.G."/>
            <person name="Noble R."/>
            <person name="Van Der Wolf J."/>
        </authorList>
    </citation>
    <scope>NUCLEOTIDE SEQUENCE [LARGE SCALE GENOMIC DNA]</scope>
    <source>
        <strain evidence="6 7">IPO3738</strain>
    </source>
</reference>
<dbReference type="Gene3D" id="3.90.1150.10">
    <property type="entry name" value="Aspartate Aminotransferase, domain 1"/>
    <property type="match status" value="1"/>
</dbReference>
<dbReference type="PANTHER" id="PTHR43586">
    <property type="entry name" value="CYSTEINE DESULFURASE"/>
    <property type="match status" value="1"/>
</dbReference>
<dbReference type="Pfam" id="PF00266">
    <property type="entry name" value="Aminotran_5"/>
    <property type="match status" value="1"/>
</dbReference>
<evidence type="ECO:0000256" key="2">
    <source>
        <dbReference type="ARBA" id="ARBA00022898"/>
    </source>
</evidence>
<keyword evidence="6" id="KW-0032">Aminotransferase</keyword>
<evidence type="ECO:0000313" key="6">
    <source>
        <dbReference type="EMBL" id="NWC14823.1"/>
    </source>
</evidence>
<evidence type="ECO:0000256" key="3">
    <source>
        <dbReference type="RuleBase" id="RU004075"/>
    </source>
</evidence>
<dbReference type="AlphaFoldDB" id="A0A7Y7XYS5"/>
<gene>
    <name evidence="6" type="ORF">HX845_14265</name>
</gene>
<dbReference type="Proteomes" id="UP000517547">
    <property type="component" value="Unassembled WGS sequence"/>
</dbReference>
<dbReference type="PANTHER" id="PTHR43586:SF24">
    <property type="entry name" value="BLR4730 PROTEIN"/>
    <property type="match status" value="1"/>
</dbReference>
<feature type="domain" description="Aminotransferase class V" evidence="5">
    <location>
        <begin position="30"/>
        <end position="393"/>
    </location>
</feature>
<dbReference type="InterPro" id="IPR015421">
    <property type="entry name" value="PyrdxlP-dep_Trfase_major"/>
</dbReference>
<evidence type="ECO:0000313" key="7">
    <source>
        <dbReference type="Proteomes" id="UP000517547"/>
    </source>
</evidence>
<dbReference type="InterPro" id="IPR015424">
    <property type="entry name" value="PyrdxlP-dep_Trfase"/>
</dbReference>
<proteinExistence type="inferred from homology"/>